<dbReference type="InterPro" id="IPR027417">
    <property type="entry name" value="P-loop_NTPase"/>
</dbReference>
<dbReference type="PANTHER" id="PTHR30121">
    <property type="entry name" value="UNCHARACTERIZED PROTEIN YJGR-RELATED"/>
    <property type="match status" value="1"/>
</dbReference>
<dbReference type="NCBIfam" id="NF045971">
    <property type="entry name" value="conju_CD1110"/>
    <property type="match status" value="2"/>
</dbReference>
<dbReference type="SMART" id="SM00306">
    <property type="entry name" value="HintN"/>
    <property type="match status" value="1"/>
</dbReference>
<dbReference type="InterPro" id="IPR036844">
    <property type="entry name" value="Hint_dom_sf"/>
</dbReference>
<dbReference type="SUPFAM" id="SSF52540">
    <property type="entry name" value="P-loop containing nucleoside triphosphate hydrolases"/>
    <property type="match status" value="1"/>
</dbReference>
<feature type="region of interest" description="Disordered" evidence="1">
    <location>
        <begin position="1"/>
        <end position="25"/>
    </location>
</feature>
<dbReference type="InterPro" id="IPR003587">
    <property type="entry name" value="Hint_dom_N"/>
</dbReference>
<dbReference type="PROSITE" id="PS50818">
    <property type="entry name" value="INTEIN_C_TER"/>
    <property type="match status" value="1"/>
</dbReference>
<dbReference type="SUPFAM" id="SSF51294">
    <property type="entry name" value="Hedgehog/intein (Hint) domain"/>
    <property type="match status" value="1"/>
</dbReference>
<dbReference type="NCBIfam" id="TIGR01443">
    <property type="entry name" value="intein_Cterm"/>
    <property type="match status" value="1"/>
</dbReference>
<feature type="compositionally biased region" description="Low complexity" evidence="1">
    <location>
        <begin position="1"/>
        <end position="15"/>
    </location>
</feature>
<dbReference type="Proteomes" id="UP000255234">
    <property type="component" value="Unassembled WGS sequence"/>
</dbReference>
<dbReference type="AlphaFoldDB" id="A0A378NVE4"/>
<sequence length="947" mass="105866">MSKKQAAQARAAAPAKGKKKLTRAERKQIESIIRQAKGDGKAHTAQQTIPYLQMYPDGICRVTDKKYSKSVAFEDINYQLAGSDDKTAIFENWCDFLNYFDASVSVQLSFINQGTQREEAEKAIDIPPQDDAFNSIRSEYAGMLKNQLSKGNNGLVKHKYITFSVEADNPAAAKSRLARIETDILNNFKVLGVTARPMNGQERLKVLHGVFHPDGEPFSFSFDWLAPAGLTTKDFIAPSSFRFGEGRYFRMGRKIGAVSFLEILAPELNDRMLADILDLETGVIVNLHIRSIDQTEAIKTIKRKITDLDKMKIEEQKKAVRSGYDMDIIPSDLATFGSEAKNLLQDLQSRNERMFLLTFLVVNMADTKRKLENDIFAAAGIAQKYNCALTRLDYQQEAGLMSSIPLGENLIPIQRGLTTSSTAIFIPFITQELFQTGEALYYGLNALSNNMILCDRKQLKNPNGLILGTPGCFTGDTKIRLSDGGELDFATLYARKQSVPLVSYDFASESLTPSIGCDVRITKNTDRLVKVTLENGACISCTPEHRFLTELSGYVEAQGLKPGTRLVPQHTVKTVEPLELEKPVPVYDVTVEPFGNFMLGCGVIVHNSGKSFAAKREMTNAFLITDDDIIICDPEAEYFSLVQRLNGQVVRLSPAGKGMDGKPQYVNPMDINLNYSEDDNPLALKSDFILSLCELVIGGKEGLQPVDKTVIDRAVRNVYRPFLADPDPAKMPVLGDLYDELLKQPEPEAARIAAALELYVSGSLNVFNHRTNVELNNRLVCFDIKQLGKQLKKLGMLIVQDQVWNRVTVNRAEKKATRYYMDEFHLLLKEEQTAAYSVEIWKRFRKWGGIPTAITQNVKDLLASREVENIFENSDFVLMLNQAQGDRAILAGQLNISPQQMKYVTHTEAGEGLIFYGNVVLPFVDRFPKDTELYKVMTTKPEEVGEA</sequence>
<dbReference type="InterPro" id="IPR051162">
    <property type="entry name" value="T4SS_component"/>
</dbReference>
<dbReference type="CDD" id="cd00081">
    <property type="entry name" value="Hint"/>
    <property type="match status" value="1"/>
</dbReference>
<dbReference type="Gene3D" id="3.40.50.300">
    <property type="entry name" value="P-loop containing nucleotide triphosphate hydrolases"/>
    <property type="match status" value="1"/>
</dbReference>
<evidence type="ECO:0000313" key="4">
    <source>
        <dbReference type="Proteomes" id="UP000255234"/>
    </source>
</evidence>
<dbReference type="EMBL" id="UGPP01000001">
    <property type="protein sequence ID" value="STY72311.1"/>
    <property type="molecule type" value="Genomic_DNA"/>
</dbReference>
<accession>A0A378NVE4</accession>
<dbReference type="Gene3D" id="2.170.16.10">
    <property type="entry name" value="Hedgehog/Intein (Hint) domain"/>
    <property type="match status" value="1"/>
</dbReference>
<dbReference type="InterPro" id="IPR006141">
    <property type="entry name" value="Intein_N"/>
</dbReference>
<reference evidence="3 4" key="1">
    <citation type="submission" date="2018-06" db="EMBL/GenBank/DDBJ databases">
        <authorList>
            <consortium name="Pathogen Informatics"/>
            <person name="Doyle S."/>
        </authorList>
    </citation>
    <scope>NUCLEOTIDE SEQUENCE [LARGE SCALE GENOMIC DNA]</scope>
    <source>
        <strain evidence="3 4">NCTC10571</strain>
    </source>
</reference>
<dbReference type="InterPro" id="IPR030934">
    <property type="entry name" value="Intein_C"/>
</dbReference>
<feature type="domain" description="Hint" evidence="2">
    <location>
        <begin position="470"/>
        <end position="570"/>
    </location>
</feature>
<organism evidence="3 4">
    <name type="scientific">Megamonas hypermegale</name>
    <dbReference type="NCBI Taxonomy" id="158847"/>
    <lineage>
        <taxon>Bacteria</taxon>
        <taxon>Bacillati</taxon>
        <taxon>Bacillota</taxon>
        <taxon>Negativicutes</taxon>
        <taxon>Selenomonadales</taxon>
        <taxon>Selenomonadaceae</taxon>
        <taxon>Megamonas</taxon>
    </lineage>
</organism>
<dbReference type="Gene3D" id="1.10.8.730">
    <property type="match status" value="1"/>
</dbReference>
<dbReference type="NCBIfam" id="TIGR01445">
    <property type="entry name" value="intein_Nterm"/>
    <property type="match status" value="1"/>
</dbReference>
<proteinExistence type="predicted"/>
<protein>
    <submittedName>
        <fullName evidence="3">Type IV secretory pathway, VirB4 components</fullName>
    </submittedName>
</protein>
<dbReference type="PANTHER" id="PTHR30121:SF6">
    <property type="entry name" value="SLR6007 PROTEIN"/>
    <property type="match status" value="1"/>
</dbReference>
<gene>
    <name evidence="3" type="ORF">NCTC10571_02504</name>
</gene>
<evidence type="ECO:0000259" key="2">
    <source>
        <dbReference type="SMART" id="SM00306"/>
    </source>
</evidence>
<dbReference type="PROSITE" id="PS50817">
    <property type="entry name" value="INTEIN_N_TER"/>
    <property type="match status" value="1"/>
</dbReference>
<dbReference type="GO" id="GO:0016539">
    <property type="term" value="P:intein-mediated protein splicing"/>
    <property type="evidence" value="ECO:0007669"/>
    <property type="project" value="InterPro"/>
</dbReference>
<name>A0A378NVE4_9FIRM</name>
<evidence type="ECO:0000256" key="1">
    <source>
        <dbReference type="SAM" id="MobiDB-lite"/>
    </source>
</evidence>
<evidence type="ECO:0000313" key="3">
    <source>
        <dbReference type="EMBL" id="STY72311.1"/>
    </source>
</evidence>